<organism evidence="6 7">
    <name type="scientific">Laodelphax striatellus</name>
    <name type="common">Small brown planthopper</name>
    <name type="synonym">Delphax striatella</name>
    <dbReference type="NCBI Taxonomy" id="195883"/>
    <lineage>
        <taxon>Eukaryota</taxon>
        <taxon>Metazoa</taxon>
        <taxon>Ecdysozoa</taxon>
        <taxon>Arthropoda</taxon>
        <taxon>Hexapoda</taxon>
        <taxon>Insecta</taxon>
        <taxon>Pterygota</taxon>
        <taxon>Neoptera</taxon>
        <taxon>Paraneoptera</taxon>
        <taxon>Hemiptera</taxon>
        <taxon>Auchenorrhyncha</taxon>
        <taxon>Fulgoroidea</taxon>
        <taxon>Delphacidae</taxon>
        <taxon>Criomorphinae</taxon>
        <taxon>Laodelphax</taxon>
    </lineage>
</organism>
<dbReference type="GO" id="GO:0070531">
    <property type="term" value="C:BRCA1-A complex"/>
    <property type="evidence" value="ECO:0007669"/>
    <property type="project" value="TreeGrafter"/>
</dbReference>
<keyword evidence="4" id="KW-0175">Coiled coil</keyword>
<dbReference type="SMR" id="A0A482XM47"/>
<evidence type="ECO:0000256" key="5">
    <source>
        <dbReference type="SAM" id="MobiDB-lite"/>
    </source>
</evidence>
<dbReference type="Proteomes" id="UP000291343">
    <property type="component" value="Unassembled WGS sequence"/>
</dbReference>
<feature type="repeat" description="ANK" evidence="3">
    <location>
        <begin position="106"/>
        <end position="138"/>
    </location>
</feature>
<dbReference type="EMBL" id="QKKF02005739">
    <property type="protein sequence ID" value="RZF46754.1"/>
    <property type="molecule type" value="Genomic_DNA"/>
</dbReference>
<feature type="region of interest" description="Disordered" evidence="5">
    <location>
        <begin position="468"/>
        <end position="487"/>
    </location>
</feature>
<accession>A0A482XM47</accession>
<evidence type="ECO:0000256" key="4">
    <source>
        <dbReference type="SAM" id="Coils"/>
    </source>
</evidence>
<dbReference type="AlphaFoldDB" id="A0A482XM47"/>
<dbReference type="Pfam" id="PF00023">
    <property type="entry name" value="Ank"/>
    <property type="match status" value="1"/>
</dbReference>
<dbReference type="GO" id="GO:0004842">
    <property type="term" value="F:ubiquitin-protein transferase activity"/>
    <property type="evidence" value="ECO:0007669"/>
    <property type="project" value="TreeGrafter"/>
</dbReference>
<dbReference type="PANTHER" id="PTHR24171:SF8">
    <property type="entry name" value="BRCA1-ASSOCIATED RING DOMAIN PROTEIN 1"/>
    <property type="match status" value="1"/>
</dbReference>
<dbReference type="SMART" id="SM00248">
    <property type="entry name" value="ANK"/>
    <property type="match status" value="3"/>
</dbReference>
<dbReference type="PRINTS" id="PR01415">
    <property type="entry name" value="ANKYRIN"/>
</dbReference>
<feature type="repeat" description="ANK" evidence="3">
    <location>
        <begin position="139"/>
        <end position="171"/>
    </location>
</feature>
<proteinExistence type="predicted"/>
<dbReference type="Pfam" id="PF12796">
    <property type="entry name" value="Ank_2"/>
    <property type="match status" value="1"/>
</dbReference>
<feature type="compositionally biased region" description="Polar residues" evidence="5">
    <location>
        <begin position="288"/>
        <end position="300"/>
    </location>
</feature>
<dbReference type="SUPFAM" id="SSF48403">
    <property type="entry name" value="Ankyrin repeat"/>
    <property type="match status" value="1"/>
</dbReference>
<evidence type="ECO:0000313" key="6">
    <source>
        <dbReference type="EMBL" id="RZF46754.1"/>
    </source>
</evidence>
<dbReference type="GO" id="GO:0031436">
    <property type="term" value="C:BRCA1-BARD1 complex"/>
    <property type="evidence" value="ECO:0007669"/>
    <property type="project" value="TreeGrafter"/>
</dbReference>
<gene>
    <name evidence="6" type="ORF">LSTR_LSTR002617</name>
</gene>
<keyword evidence="2 3" id="KW-0040">ANK repeat</keyword>
<dbReference type="InParanoid" id="A0A482XM47"/>
<dbReference type="InterPro" id="IPR002110">
    <property type="entry name" value="Ankyrin_rpt"/>
</dbReference>
<feature type="repeat" description="ANK" evidence="3">
    <location>
        <begin position="73"/>
        <end position="105"/>
    </location>
</feature>
<feature type="region of interest" description="Disordered" evidence="5">
    <location>
        <begin position="210"/>
        <end position="230"/>
    </location>
</feature>
<dbReference type="OrthoDB" id="341259at2759"/>
<evidence type="ECO:0000256" key="1">
    <source>
        <dbReference type="ARBA" id="ARBA00022737"/>
    </source>
</evidence>
<dbReference type="PANTHER" id="PTHR24171">
    <property type="entry name" value="ANKYRIN REPEAT DOMAIN-CONTAINING PROTEIN 39-RELATED"/>
    <property type="match status" value="1"/>
</dbReference>
<evidence type="ECO:0000256" key="2">
    <source>
        <dbReference type="ARBA" id="ARBA00023043"/>
    </source>
</evidence>
<feature type="compositionally biased region" description="Polar residues" evidence="5">
    <location>
        <begin position="468"/>
        <end position="480"/>
    </location>
</feature>
<sequence>MQTFIGENVFPIERTYMDVPPSALQGTIAHPSGRSSQAVGELGNKLLEASKQGDLKTVMEYINKGAPFSTDWLGTSPLHVAAQHNHTEVAHALLSAGISRDARNKVERTPLHVAAQEGHYEIVEILIEYGGDVDCKDMVRMTPLHWAAENGDANIVKLLLSSGADPNAENKFLMKPDYIAFQKERLDIVEMLREASNMDPLSRLALKEKSVKRERATDKETKQGFDNGQKKISPHLLTRVLTNRKTRIINELPPTPPVEESTSDCDKLEDELIEIARDQQQLHRGAPATTNRNNTFSSSATRTIQSTKTINSSAMQMLNAHGITMLPVDDSSLIESAVQSGQTVILTEAGKLAFNSIPFNLMQNGNGYSTKFVNSNNISLSRKDDGGVSKGPRNVQVVRTKPPTTIQCKKVFPISPEQLINMTKDKKVIIHNGDKRQGKPVQFVCAKPMDPALAAKLGNITVTNTNASKQNETNCSSSSPAKKLRTEESPEFIQMRKELLAAKKQIQTLQESLKTKEKENSQLKFQIDTLLKIKMVKP</sequence>
<evidence type="ECO:0000256" key="3">
    <source>
        <dbReference type="PROSITE-ProRule" id="PRU00023"/>
    </source>
</evidence>
<keyword evidence="7" id="KW-1185">Reference proteome</keyword>
<dbReference type="STRING" id="195883.A0A482XM47"/>
<feature type="region of interest" description="Disordered" evidence="5">
    <location>
        <begin position="281"/>
        <end position="300"/>
    </location>
</feature>
<reference evidence="6 7" key="1">
    <citation type="journal article" date="2017" name="Gigascience">
        <title>Genome sequence of the small brown planthopper, Laodelphax striatellus.</title>
        <authorList>
            <person name="Zhu J."/>
            <person name="Jiang F."/>
            <person name="Wang X."/>
            <person name="Yang P."/>
            <person name="Bao Y."/>
            <person name="Zhao W."/>
            <person name="Wang W."/>
            <person name="Lu H."/>
            <person name="Wang Q."/>
            <person name="Cui N."/>
            <person name="Li J."/>
            <person name="Chen X."/>
            <person name="Luo L."/>
            <person name="Yu J."/>
            <person name="Kang L."/>
            <person name="Cui F."/>
        </authorList>
    </citation>
    <scope>NUCLEOTIDE SEQUENCE [LARGE SCALE GENOMIC DNA]</scope>
    <source>
        <strain evidence="6">Lst14</strain>
    </source>
</reference>
<keyword evidence="1" id="KW-0677">Repeat</keyword>
<dbReference type="PROSITE" id="PS50297">
    <property type="entry name" value="ANK_REP_REGION"/>
    <property type="match status" value="3"/>
</dbReference>
<dbReference type="InterPro" id="IPR036770">
    <property type="entry name" value="Ankyrin_rpt-contain_sf"/>
</dbReference>
<dbReference type="GO" id="GO:0085020">
    <property type="term" value="P:protein K6-linked ubiquitination"/>
    <property type="evidence" value="ECO:0007669"/>
    <property type="project" value="TreeGrafter"/>
</dbReference>
<dbReference type="Gene3D" id="1.25.40.20">
    <property type="entry name" value="Ankyrin repeat-containing domain"/>
    <property type="match status" value="1"/>
</dbReference>
<feature type="coiled-coil region" evidence="4">
    <location>
        <begin position="492"/>
        <end position="526"/>
    </location>
</feature>
<name>A0A482XM47_LAOST</name>
<protein>
    <submittedName>
        <fullName evidence="6">Uncharacterized protein</fullName>
    </submittedName>
</protein>
<comment type="caution">
    <text evidence="6">The sequence shown here is derived from an EMBL/GenBank/DDBJ whole genome shotgun (WGS) entry which is preliminary data.</text>
</comment>
<feature type="compositionally biased region" description="Basic and acidic residues" evidence="5">
    <location>
        <begin position="210"/>
        <end position="223"/>
    </location>
</feature>
<evidence type="ECO:0000313" key="7">
    <source>
        <dbReference type="Proteomes" id="UP000291343"/>
    </source>
</evidence>
<dbReference type="PROSITE" id="PS50088">
    <property type="entry name" value="ANK_REPEAT"/>
    <property type="match status" value="3"/>
</dbReference>